<accession>A0ACC0U2S2</accession>
<evidence type="ECO:0000313" key="2">
    <source>
        <dbReference type="Proteomes" id="UP001207468"/>
    </source>
</evidence>
<proteinExistence type="predicted"/>
<gene>
    <name evidence="1" type="ORF">F5148DRAFT_1150788</name>
</gene>
<protein>
    <submittedName>
        <fullName evidence="1">Uncharacterized protein</fullName>
    </submittedName>
</protein>
<dbReference type="Proteomes" id="UP001207468">
    <property type="component" value="Unassembled WGS sequence"/>
</dbReference>
<keyword evidence="2" id="KW-1185">Reference proteome</keyword>
<evidence type="ECO:0000313" key="1">
    <source>
        <dbReference type="EMBL" id="KAI9459948.1"/>
    </source>
</evidence>
<comment type="caution">
    <text evidence="1">The sequence shown here is derived from an EMBL/GenBank/DDBJ whole genome shotgun (WGS) entry which is preliminary data.</text>
</comment>
<sequence>MECRYHRGIGMMKGFIVTIIVCTFQCKVPVLLTQTVNVTIENLNCFPVSQFLGFRFPETGKPAETNKTQEFFLWFADAVYPSILLLVLAPKKTTIFPLYAFLFYDFTVTSTIHLMIMHISPAFVIFCLTVRLPPSFAALGSRFEGWKRKVQYYFDWQYRLHKTPIPGFPKHVRDLKNKTWILDAEATPEQSKEWEEYLINQSVLFGVVMGMCVVRKVGW</sequence>
<reference evidence="1" key="1">
    <citation type="submission" date="2021-03" db="EMBL/GenBank/DDBJ databases">
        <title>Evolutionary priming and transition to the ectomycorrhizal habit in an iconic lineage of mushroom-forming fungi: is preadaptation a requirement?</title>
        <authorList>
            <consortium name="DOE Joint Genome Institute"/>
            <person name="Looney B.P."/>
            <person name="Miyauchi S."/>
            <person name="Morin E."/>
            <person name="Drula E."/>
            <person name="Courty P.E."/>
            <person name="Chicoki N."/>
            <person name="Fauchery L."/>
            <person name="Kohler A."/>
            <person name="Kuo A."/>
            <person name="LaButti K."/>
            <person name="Pangilinan J."/>
            <person name="Lipzen A."/>
            <person name="Riley R."/>
            <person name="Andreopoulos W."/>
            <person name="He G."/>
            <person name="Johnson J."/>
            <person name="Barry K.W."/>
            <person name="Grigoriev I.V."/>
            <person name="Nagy L."/>
            <person name="Hibbett D."/>
            <person name="Henrissat B."/>
            <person name="Matheny P.B."/>
            <person name="Labbe J."/>
            <person name="Martin A.F."/>
        </authorList>
    </citation>
    <scope>NUCLEOTIDE SEQUENCE</scope>
    <source>
        <strain evidence="1">BPL698</strain>
    </source>
</reference>
<organism evidence="1 2">
    <name type="scientific">Russula earlei</name>
    <dbReference type="NCBI Taxonomy" id="71964"/>
    <lineage>
        <taxon>Eukaryota</taxon>
        <taxon>Fungi</taxon>
        <taxon>Dikarya</taxon>
        <taxon>Basidiomycota</taxon>
        <taxon>Agaricomycotina</taxon>
        <taxon>Agaricomycetes</taxon>
        <taxon>Russulales</taxon>
        <taxon>Russulaceae</taxon>
        <taxon>Russula</taxon>
    </lineage>
</organism>
<name>A0ACC0U2S2_9AGAM</name>
<dbReference type="EMBL" id="JAGFNK010000193">
    <property type="protein sequence ID" value="KAI9459948.1"/>
    <property type="molecule type" value="Genomic_DNA"/>
</dbReference>